<dbReference type="Pfam" id="PF05729">
    <property type="entry name" value="NACHT"/>
    <property type="match status" value="1"/>
</dbReference>
<dbReference type="Gene3D" id="3.40.50.300">
    <property type="entry name" value="P-loop containing nucleotide triphosphate hydrolases"/>
    <property type="match status" value="1"/>
</dbReference>
<protein>
    <recommendedName>
        <fullName evidence="1">NACHT domain-containing protein</fullName>
    </recommendedName>
</protein>
<dbReference type="PANTHER" id="PTHR46844">
    <property type="entry name" value="SLR5058 PROTEIN"/>
    <property type="match status" value="1"/>
</dbReference>
<name>B3SEK7_TRIAD</name>
<reference evidence="2 3" key="1">
    <citation type="journal article" date="2008" name="Nature">
        <title>The Trichoplax genome and the nature of placozoans.</title>
        <authorList>
            <person name="Srivastava M."/>
            <person name="Begovic E."/>
            <person name="Chapman J."/>
            <person name="Putnam N.H."/>
            <person name="Hellsten U."/>
            <person name="Kawashima T."/>
            <person name="Kuo A."/>
            <person name="Mitros T."/>
            <person name="Salamov A."/>
            <person name="Carpenter M.L."/>
            <person name="Signorovitch A.Y."/>
            <person name="Moreno M.A."/>
            <person name="Kamm K."/>
            <person name="Grimwood J."/>
            <person name="Schmutz J."/>
            <person name="Shapiro H."/>
            <person name="Grigoriev I.V."/>
            <person name="Buss L.W."/>
            <person name="Schierwater B."/>
            <person name="Dellaporta S.L."/>
            <person name="Rokhsar D.S."/>
        </authorList>
    </citation>
    <scope>NUCLEOTIDE SEQUENCE [LARGE SCALE GENOMIC DNA]</scope>
    <source>
        <strain evidence="2 3">Grell-BS-1999</strain>
    </source>
</reference>
<evidence type="ECO:0000313" key="3">
    <source>
        <dbReference type="Proteomes" id="UP000009022"/>
    </source>
</evidence>
<dbReference type="PhylomeDB" id="B3SEK7"/>
<evidence type="ECO:0000313" key="2">
    <source>
        <dbReference type="EMBL" id="EDV18838.1"/>
    </source>
</evidence>
<dbReference type="InterPro" id="IPR027417">
    <property type="entry name" value="P-loop_NTPase"/>
</dbReference>
<gene>
    <name evidence="2" type="ORF">TRIADDRAFT_62695</name>
</gene>
<feature type="non-terminal residue" evidence="2">
    <location>
        <position position="1"/>
    </location>
</feature>
<dbReference type="GeneID" id="6759890"/>
<dbReference type="EMBL" id="DS985526">
    <property type="protein sequence ID" value="EDV18838.1"/>
    <property type="molecule type" value="Genomic_DNA"/>
</dbReference>
<organism evidence="2 3">
    <name type="scientific">Trichoplax adhaerens</name>
    <name type="common">Trichoplax reptans</name>
    <dbReference type="NCBI Taxonomy" id="10228"/>
    <lineage>
        <taxon>Eukaryota</taxon>
        <taxon>Metazoa</taxon>
        <taxon>Placozoa</taxon>
        <taxon>Uniplacotomia</taxon>
        <taxon>Trichoplacea</taxon>
        <taxon>Trichoplacidae</taxon>
        <taxon>Trichoplax</taxon>
    </lineage>
</organism>
<dbReference type="OrthoDB" id="6747958at2759"/>
<dbReference type="Proteomes" id="UP000009022">
    <property type="component" value="Unassembled WGS sequence"/>
</dbReference>
<dbReference type="PROSITE" id="PS50837">
    <property type="entry name" value="NACHT"/>
    <property type="match status" value="1"/>
</dbReference>
<sequence length="1989" mass="230655">TIAGKHDRDEDGNDITARNNRWSNIPQLIIIPIIIKNHWISFRIRIDDNNGADILYSDPFGNTDLIKNLKKNRQTLNKITEALNLLCGKNIKLTESSKSFNQQGNDGSNCGPITFANIHDYMKIEIPNSDLQSDEKYSIREFCKAGSSSIKNRRENDIKIYTETIKKYGKLETKNDMQPSIKKSSSSISEYEKEDNTQSVISAKVYSLEKVQKILDDLNAQNSFPTSTMAKQDLRDILNHFITLTKSSPTKSKKSQQPTKAFSDSVETIKRLIITESDFNPTKGLKDTLHGSMYQIELITLVAIRTNRRGDNFVIASEVKGFDKFDDLIVISESDAIYIQVKHSSTKKDYEEDNFFSDKPKNTRSNPYLWLYFDHWLKIKNSEYYLEKLRDKSHQFIFFSNCGANIRDILIDKDNAKLSLNHLFEDLEGHSFKFNKLSKKYKPVKCIFTYIQTVANKLLKDLNNIKKKKEFEKSLEHAYCTFLKVKNILMEANKDIDEQNSRPYILISDMAIIASELSNEPLRSKLREEMTDDEKSYYDKNSTTIKTIMNNIMLEQIHQFFDEFIVKISQSDTAQLRNLIYEEIRSETDIANLEVHSMVRGKMIDWLADKSLCVLMPNKFNEFVTAPENNARRFFLLKYTQSFISEYDELVQGHKINTSKIEIEIEALKEFLINTNRNDLVMLLYGVGVKLRIYWTLKSMDNYSKLDEWSFLEISFKSMMQGMLPKILQGVTLKFVIIDCRLQNKSPSEVLVLLEKVLHAAFTNNKKIILIIKADDQKEYRDKISDMDRNLKADSDSKPLNIVNEELKELSSNKLKLLYENHSEKYMYLAGKNYLLFKILQDESSNLYEFIADVDNITAVMKELNEQKFEHPLASCLPYKVYLKNQIIKMIPIYALRNVLETKDLSLLIFECKVDFERLKKLLNGWFNFEERKQFTSKIREARQNSDIIYILSRQTCDIDSTLLYTPKKKRVMIYVGDFNSLTGEHKDLNHIVVKLKNPNKLNKHHKWSINKEDNTDTIKLDIIGRIPVFITDYSKELQLPPASEYINQCEEEYSLPTILPKNNNFVILSADAGFGKTALLINRINEWAGDENLESILSWKLYVHLPSQRFDDFQDLQTFVKKLVRDFTLKDWQLKALLNDMEKEDRVELLFDGLDEIKDENKIITFNKLLTEISDTTAIVITTRPYAAYKVDKPIKRNLGLYLTLARYTDEQRDKYIKMMIPKILNEGAMHSFMRDTRMTEKKIAKIANNLCEHIDQEISKKVQHLIGIPLECYIFCETKASKIIIYGTDCIDNGDEAQEEKSLKSTSGLYREFLFTKLKVFTERYLNISLNNDLKDRSRIYNVSSNYIIILAVLAFKQAFQLSSNFVHSALARSYFTKEMLNKLKHTGLVTVSKHADEGFAGGGRCLSLNFNHATYQEYLAALYLLYGLILDDELRSIVQCQIKNNRYDPSYALILSLAAQLSIDEIEVIPGFAADKHAILFWKALCDEADILGAAESKLLQKCLYEFSDKMVTTLIKIVNSTSCYKKIKKELGKRSKKYLRELEEFIITDQSNIPQPMIFDDSKSETESLSTVEDSDIKKLKNKNVVIEFTNDLQQSKGSDYVARAFEIIIKEKIKSDHDKVKSEDYWGMDGGFEAMALLGDSFNNCHAQYFIKRVDNYPEHRWSKACNAIESLLKYCTKPNVKAECVNLIECLAKHALEYDSPERLIPLIKAVRSEIFLSFSQLEDQIRELPEYSIPNEIHGRPYQQFILKFTFALWISIKMTYAVIKSKDTHEIIIKEEKVKKIKIDRDKVHVWNLIENVIDELANQPNEDSKARLLINTKRWKCLIYEGLVEMAIKNKDYSALHDETFIDIVVKDYHIVANILKIYHEHKLIDGEVAARLSTFIVIINDIKSIQWPIKGGIEAIAYVGKHFSPAFANFLTCRAKSYPNNKRKAAASLRNLKQILQNCNDDETYRDAVNAYNWCRQQNIFKDHNLEPIQSESLN</sequence>
<proteinExistence type="predicted"/>
<dbReference type="InterPro" id="IPR007111">
    <property type="entry name" value="NACHT_NTPase"/>
</dbReference>
<dbReference type="InParanoid" id="B3SEK7"/>
<evidence type="ECO:0000259" key="1">
    <source>
        <dbReference type="PROSITE" id="PS50837"/>
    </source>
</evidence>
<dbReference type="RefSeq" id="XP_002118676.1">
    <property type="nucleotide sequence ID" value="XM_002118640.1"/>
</dbReference>
<dbReference type="KEGG" id="tad:TRIADDRAFT_62695"/>
<feature type="domain" description="NACHT" evidence="1">
    <location>
        <begin position="1065"/>
        <end position="1188"/>
    </location>
</feature>
<keyword evidence="3" id="KW-1185">Reference proteome</keyword>
<accession>B3SEK7</accession>
<dbReference type="PANTHER" id="PTHR46844:SF1">
    <property type="entry name" value="SLR5058 PROTEIN"/>
    <property type="match status" value="1"/>
</dbReference>
<dbReference type="CTD" id="6759890"/>
<dbReference type="HOGENOM" id="CLU_242545_0_0_1"/>